<dbReference type="RefSeq" id="WP_004333368.1">
    <property type="nucleotide sequence ID" value="NZ_ACNN01000017.1"/>
</dbReference>
<dbReference type="EMBL" id="ACNN01000017">
    <property type="protein sequence ID" value="EEN82936.1"/>
    <property type="molecule type" value="Genomic_DNA"/>
</dbReference>
<dbReference type="Gene3D" id="3.10.129.10">
    <property type="entry name" value="Hotdog Thioesterase"/>
    <property type="match status" value="1"/>
</dbReference>
<gene>
    <name evidence="2" type="ORF">POREN0001_0147</name>
</gene>
<reference evidence="2 3" key="1">
    <citation type="submission" date="2009-04" db="EMBL/GenBank/DDBJ databases">
        <authorList>
            <person name="Sebastian Y."/>
            <person name="Madupu R."/>
            <person name="Durkin A.S."/>
            <person name="Torralba M."/>
            <person name="Methe B."/>
            <person name="Sutton G.G."/>
            <person name="Strausberg R.L."/>
            <person name="Nelson K.E."/>
        </authorList>
    </citation>
    <scope>NUCLEOTIDE SEQUENCE [LARGE SCALE GENOMIC DNA]</scope>
    <source>
        <strain evidence="3">ATCC 35406 / DSM 24491 / JCM 8526 / CCUG 16442 / BCRC 14492 / NCTC 13058 / HG 370</strain>
    </source>
</reference>
<dbReference type="Proteomes" id="UP000004295">
    <property type="component" value="Unassembled WGS sequence"/>
</dbReference>
<comment type="caution">
    <text evidence="2">The sequence shown here is derived from an EMBL/GenBank/DDBJ whole genome shotgun (WGS) entry which is preliminary data.</text>
</comment>
<accession>C3JA48</accession>
<feature type="domain" description="Thioesterase" evidence="1">
    <location>
        <begin position="60"/>
        <end position="143"/>
    </location>
</feature>
<keyword evidence="3" id="KW-1185">Reference proteome</keyword>
<evidence type="ECO:0000259" key="1">
    <source>
        <dbReference type="Pfam" id="PF03061"/>
    </source>
</evidence>
<dbReference type="InterPro" id="IPR006683">
    <property type="entry name" value="Thioestr_dom"/>
</dbReference>
<dbReference type="eggNOG" id="COG1607">
    <property type="taxonomic scope" value="Bacteria"/>
</dbReference>
<evidence type="ECO:0000313" key="3">
    <source>
        <dbReference type="Proteomes" id="UP000004295"/>
    </source>
</evidence>
<dbReference type="AlphaFoldDB" id="C3JA48"/>
<protein>
    <submittedName>
        <fullName evidence="2">Thioesterase family protein</fullName>
    </submittedName>
</protein>
<organism evidence="2 3">
    <name type="scientific">Porphyromonas endodontalis (strain ATCC 35406 / DSM 24491 / JCM 8526 / CCUG 16442 / BCRC 14492 / NCTC 13058 / HG 370)</name>
    <name type="common">Bacteroides endodontalis</name>
    <dbReference type="NCBI Taxonomy" id="553175"/>
    <lineage>
        <taxon>Bacteria</taxon>
        <taxon>Pseudomonadati</taxon>
        <taxon>Bacteroidota</taxon>
        <taxon>Bacteroidia</taxon>
        <taxon>Bacteroidales</taxon>
        <taxon>Porphyromonadaceae</taxon>
        <taxon>Porphyromonas</taxon>
    </lineage>
</organism>
<evidence type="ECO:0000313" key="2">
    <source>
        <dbReference type="EMBL" id="EEN82936.1"/>
    </source>
</evidence>
<dbReference type="Pfam" id="PF03061">
    <property type="entry name" value="4HBT"/>
    <property type="match status" value="1"/>
</dbReference>
<dbReference type="STRING" id="553175.POREN0001_0147"/>
<proteinExistence type="predicted"/>
<name>C3JA48_POREA</name>
<dbReference type="InterPro" id="IPR029069">
    <property type="entry name" value="HotDog_dom_sf"/>
</dbReference>
<dbReference type="GeneID" id="93364893"/>
<dbReference type="SUPFAM" id="SSF54637">
    <property type="entry name" value="Thioesterase/thiol ester dehydrase-isomerase"/>
    <property type="match status" value="1"/>
</dbReference>
<sequence>MTQSLSIQEYYAPEFSHCWGCGQAHPSGLHLRSYMAPDGASATCITTPPDIYTGGVPSNLYGGFIAMLFDCHGTASAAGFYLAAHHIPLNHETLERFVTAHLEVDYLRPTPMNCALKVVARPLEVTDRKAVLEMELWAGEVKTATAKMVAVRFVKK</sequence>
<dbReference type="GO" id="GO:0016790">
    <property type="term" value="F:thiolester hydrolase activity"/>
    <property type="evidence" value="ECO:0007669"/>
    <property type="project" value="UniProtKB-ARBA"/>
</dbReference>
<dbReference type="CDD" id="cd03443">
    <property type="entry name" value="PaaI_thioesterase"/>
    <property type="match status" value="1"/>
</dbReference>